<dbReference type="EMBL" id="JBHSAY010000006">
    <property type="protein sequence ID" value="MFC4131139.1"/>
    <property type="molecule type" value="Genomic_DNA"/>
</dbReference>
<dbReference type="RefSeq" id="WP_253754384.1">
    <property type="nucleotide sequence ID" value="NZ_JAMZDZ010000001.1"/>
</dbReference>
<comment type="caution">
    <text evidence="1">The sequence shown here is derived from an EMBL/GenBank/DDBJ whole genome shotgun (WGS) entry which is preliminary data.</text>
</comment>
<evidence type="ECO:0000313" key="2">
    <source>
        <dbReference type="Proteomes" id="UP001595816"/>
    </source>
</evidence>
<protein>
    <submittedName>
        <fullName evidence="1">Uncharacterized protein</fullName>
    </submittedName>
</protein>
<name>A0ABV8LLI8_9ACTN</name>
<reference evidence="2" key="1">
    <citation type="journal article" date="2019" name="Int. J. Syst. Evol. Microbiol.">
        <title>The Global Catalogue of Microorganisms (GCM) 10K type strain sequencing project: providing services to taxonomists for standard genome sequencing and annotation.</title>
        <authorList>
            <consortium name="The Broad Institute Genomics Platform"/>
            <consortium name="The Broad Institute Genome Sequencing Center for Infectious Disease"/>
            <person name="Wu L."/>
            <person name="Ma J."/>
        </authorList>
    </citation>
    <scope>NUCLEOTIDE SEQUENCE [LARGE SCALE GENOMIC DNA]</scope>
    <source>
        <strain evidence="2">CGMCC 4.7289</strain>
    </source>
</reference>
<evidence type="ECO:0000313" key="1">
    <source>
        <dbReference type="EMBL" id="MFC4131139.1"/>
    </source>
</evidence>
<accession>A0ABV8LLI8</accession>
<keyword evidence="2" id="KW-1185">Reference proteome</keyword>
<gene>
    <name evidence="1" type="ORF">ACFOZ4_11045</name>
</gene>
<sequence>MGSTWVASVGHLGGDYRMLLCAQGSTYLHVALEGPPLTADMADEQSGPHFPDVIVEGESWRPHGRFSLGRANIAGRSFDRTLFSGFFPLPPDEVERLSLEVIGSGTGDAGQGQVRDEKRKLFATEFGRHSRPLPGSDLWQPRHASASDGYRLLGAGEGQDVFYIFCEAPAPASTDRRSAGEPAGDLTYTLFFDDEEQQPLPDRVFPARLGSRQEPDVALLVIMVARRARTPREFGLVLVDQTTKARVFDIEAHRH</sequence>
<proteinExistence type="predicted"/>
<dbReference type="Proteomes" id="UP001595816">
    <property type="component" value="Unassembled WGS sequence"/>
</dbReference>
<organism evidence="1 2">
    <name type="scientific">Hamadaea flava</name>
    <dbReference type="NCBI Taxonomy" id="1742688"/>
    <lineage>
        <taxon>Bacteria</taxon>
        <taxon>Bacillati</taxon>
        <taxon>Actinomycetota</taxon>
        <taxon>Actinomycetes</taxon>
        <taxon>Micromonosporales</taxon>
        <taxon>Micromonosporaceae</taxon>
        <taxon>Hamadaea</taxon>
    </lineage>
</organism>